<keyword evidence="1" id="KW-0732">Signal</keyword>
<dbReference type="AlphaFoldDB" id="A0AAN1FMJ9"/>
<dbReference type="Proteomes" id="UP000197092">
    <property type="component" value="Plasmid unnamed"/>
</dbReference>
<keyword evidence="2" id="KW-0614">Plasmid</keyword>
<organism evidence="2 3">
    <name type="scientific">Vibrio mediterranei</name>
    <dbReference type="NCBI Taxonomy" id="689"/>
    <lineage>
        <taxon>Bacteria</taxon>
        <taxon>Pseudomonadati</taxon>
        <taxon>Pseudomonadota</taxon>
        <taxon>Gammaproteobacteria</taxon>
        <taxon>Vibrionales</taxon>
        <taxon>Vibrionaceae</taxon>
        <taxon>Vibrio</taxon>
    </lineage>
</organism>
<geneLocation type="plasmid" evidence="2 3">
    <name>unnamed</name>
</geneLocation>
<gene>
    <name evidence="2" type="ORF">BSZ05_26565</name>
</gene>
<evidence type="ECO:0000313" key="3">
    <source>
        <dbReference type="Proteomes" id="UP000197092"/>
    </source>
</evidence>
<proteinExistence type="predicted"/>
<dbReference type="KEGG" id="vsh:BSZ05_26565"/>
<reference evidence="3" key="1">
    <citation type="submission" date="2016-12" db="EMBL/GenBank/DDBJ databases">
        <title>Comparative genomic analysis reveals the diversity, evolution, and environmental adaptation strategies of the genus Vibrio.</title>
        <authorList>
            <person name="Lin H."/>
            <person name="Wang X."/>
            <person name="Zhang X.-H."/>
        </authorList>
    </citation>
    <scope>NUCLEOTIDE SEQUENCE [LARGE SCALE GENOMIC DNA]</scope>
    <source>
        <strain evidence="3">QT6D1</strain>
        <plasmid evidence="3">unnamed</plasmid>
    </source>
</reference>
<feature type="chain" id="PRO_5043013200" evidence="1">
    <location>
        <begin position="19"/>
        <end position="202"/>
    </location>
</feature>
<accession>A0AAN1FMJ9</accession>
<sequence>MKVWLSLLLLTFAQLAHAEPAAFGIRINTTTLDEIKQTHQVTPIVARDAIHNPAPHVCVHRKKVSLGYQCQDLPESVEHAYTVDIRDSGVQYFEVRTDDNGVVKFILVDFASPTRDINSRLVEVGRHLIYKYGAPHMFEYPPLQDGYMRYVYPTTNAFVTKWDKEDDKFFFVMLSDKDYLKTTRYDLTPYYHPKGKSAADQF</sequence>
<feature type="signal peptide" evidence="1">
    <location>
        <begin position="1"/>
        <end position="18"/>
    </location>
</feature>
<name>A0AAN1FMJ9_9VIBR</name>
<evidence type="ECO:0000256" key="1">
    <source>
        <dbReference type="SAM" id="SignalP"/>
    </source>
</evidence>
<dbReference type="EMBL" id="CP018310">
    <property type="protein sequence ID" value="ASI93416.1"/>
    <property type="molecule type" value="Genomic_DNA"/>
</dbReference>
<dbReference type="RefSeq" id="WP_038231331.1">
    <property type="nucleotide sequence ID" value="NZ_CP018310.1"/>
</dbReference>
<evidence type="ECO:0000313" key="2">
    <source>
        <dbReference type="EMBL" id="ASI93416.1"/>
    </source>
</evidence>
<protein>
    <submittedName>
        <fullName evidence="2">Uncharacterized protein</fullName>
    </submittedName>
</protein>